<organism evidence="1 2">
    <name type="scientific">Musa troglodytarum</name>
    <name type="common">fe'i banana</name>
    <dbReference type="NCBI Taxonomy" id="320322"/>
    <lineage>
        <taxon>Eukaryota</taxon>
        <taxon>Viridiplantae</taxon>
        <taxon>Streptophyta</taxon>
        <taxon>Embryophyta</taxon>
        <taxon>Tracheophyta</taxon>
        <taxon>Spermatophyta</taxon>
        <taxon>Magnoliopsida</taxon>
        <taxon>Liliopsida</taxon>
        <taxon>Zingiberales</taxon>
        <taxon>Musaceae</taxon>
        <taxon>Musa</taxon>
    </lineage>
</organism>
<gene>
    <name evidence="1" type="ORF">MUK42_12329</name>
</gene>
<dbReference type="EMBL" id="CP097509">
    <property type="protein sequence ID" value="URE15022.1"/>
    <property type="molecule type" value="Genomic_DNA"/>
</dbReference>
<accession>A0A9E7KEG6</accession>
<name>A0A9E7KEG6_9LILI</name>
<evidence type="ECO:0000313" key="2">
    <source>
        <dbReference type="Proteomes" id="UP001055439"/>
    </source>
</evidence>
<reference evidence="1" key="1">
    <citation type="submission" date="2022-05" db="EMBL/GenBank/DDBJ databases">
        <title>The Musa troglodytarum L. genome provides insights into the mechanism of non-climacteric behaviour and enrichment of carotenoids.</title>
        <authorList>
            <person name="Wang J."/>
        </authorList>
    </citation>
    <scope>NUCLEOTIDE SEQUENCE</scope>
    <source>
        <tissue evidence="1">Leaf</tissue>
    </source>
</reference>
<keyword evidence="2" id="KW-1185">Reference proteome</keyword>
<sequence>GWPWQVHVEGSALHHGDHPLVQLCRKVYPLEGVARQWDESMRSCRLQSCLSHSIHGFFSVSSRAILSFNNTATL</sequence>
<evidence type="ECO:0000313" key="1">
    <source>
        <dbReference type="EMBL" id="URE15022.1"/>
    </source>
</evidence>
<feature type="non-terminal residue" evidence="1">
    <location>
        <position position="1"/>
    </location>
</feature>
<dbReference type="AlphaFoldDB" id="A0A9E7KEG6"/>
<dbReference type="Proteomes" id="UP001055439">
    <property type="component" value="Chromosome 7"/>
</dbReference>
<protein>
    <submittedName>
        <fullName evidence="1">Uncharacterized protein</fullName>
    </submittedName>
</protein>
<proteinExistence type="predicted"/>